<feature type="region of interest" description="Disordered" evidence="1">
    <location>
        <begin position="1"/>
        <end position="20"/>
    </location>
</feature>
<name>A0A5Q0GX50_SACSY</name>
<evidence type="ECO:0000313" key="2">
    <source>
        <dbReference type="EMBL" id="QFZ18473.1"/>
    </source>
</evidence>
<evidence type="ECO:0000313" key="3">
    <source>
        <dbReference type="Proteomes" id="UP000325787"/>
    </source>
</evidence>
<proteinExistence type="predicted"/>
<reference evidence="3" key="1">
    <citation type="journal article" date="2021" name="Curr. Microbiol.">
        <title>Complete genome of nocamycin-producing strain Saccharothrix syringae NRRL B-16468 reveals the biosynthetic potential for secondary metabolites.</title>
        <authorList>
            <person name="Mo X."/>
            <person name="Yang S."/>
        </authorList>
    </citation>
    <scope>NUCLEOTIDE SEQUENCE [LARGE SCALE GENOMIC DNA]</scope>
    <source>
        <strain evidence="3">ATCC 51364 / DSM 43886 / JCM 6844 / KCTC 9398 / NBRC 14523 / NRRL B-16468 / INA 2240</strain>
    </source>
</reference>
<keyword evidence="3" id="KW-1185">Reference proteome</keyword>
<dbReference type="SUPFAM" id="SSF48452">
    <property type="entry name" value="TPR-like"/>
    <property type="match status" value="1"/>
</dbReference>
<accession>A0A5Q0GX50</accession>
<dbReference type="KEGG" id="ssyi:EKG83_14185"/>
<dbReference type="EMBL" id="CP034550">
    <property type="protein sequence ID" value="QFZ18473.1"/>
    <property type="molecule type" value="Genomic_DNA"/>
</dbReference>
<dbReference type="Gene3D" id="1.25.40.10">
    <property type="entry name" value="Tetratricopeptide repeat domain"/>
    <property type="match status" value="1"/>
</dbReference>
<protein>
    <submittedName>
        <fullName evidence="2">Tetratricopeptide repeat protein</fullName>
    </submittedName>
</protein>
<dbReference type="RefSeq" id="WP_153278082.1">
    <property type="nucleotide sequence ID" value="NZ_CP034550.1"/>
</dbReference>
<sequence>MTVDTGHHRAGRRSMREQVEARSAEQAAELAVGRRRFLPQDGDVAAMLRQAGVSYARQGRYGLAYRMGVHELAVWRARADSETPLREETFRGYRDALDSLARIDRAVGCLHEVADCLDELLELLIRHGRSVDAHSAWTLRELGAVMLEAGRPDAALDHLSRADACYRQLDKATTDPRRHAVCLVLAGLAHRSLGQHARADKSFNRALATSLVNAPEVAAAVRVLSDVTPVVGELPVVDGLVLAEFGLPAWPSPDLVPAGTV</sequence>
<organism evidence="2 3">
    <name type="scientific">Saccharothrix syringae</name>
    <name type="common">Nocardiopsis syringae</name>
    <dbReference type="NCBI Taxonomy" id="103733"/>
    <lineage>
        <taxon>Bacteria</taxon>
        <taxon>Bacillati</taxon>
        <taxon>Actinomycetota</taxon>
        <taxon>Actinomycetes</taxon>
        <taxon>Pseudonocardiales</taxon>
        <taxon>Pseudonocardiaceae</taxon>
        <taxon>Saccharothrix</taxon>
    </lineage>
</organism>
<dbReference type="InterPro" id="IPR011990">
    <property type="entry name" value="TPR-like_helical_dom_sf"/>
</dbReference>
<gene>
    <name evidence="2" type="ORF">EKG83_14185</name>
</gene>
<dbReference type="OrthoDB" id="3630376at2"/>
<evidence type="ECO:0000256" key="1">
    <source>
        <dbReference type="SAM" id="MobiDB-lite"/>
    </source>
</evidence>
<dbReference type="Proteomes" id="UP000325787">
    <property type="component" value="Chromosome"/>
</dbReference>
<dbReference type="AlphaFoldDB" id="A0A5Q0GX50"/>